<protein>
    <submittedName>
        <fullName evidence="1">Uncharacterized protein</fullName>
    </submittedName>
</protein>
<evidence type="ECO:0000313" key="1">
    <source>
        <dbReference type="EMBL" id="KAI5662675.1"/>
    </source>
</evidence>
<accession>A0ACC0AQZ0</accession>
<name>A0ACC0AQZ0_CATRO</name>
<dbReference type="Proteomes" id="UP001060085">
    <property type="component" value="Linkage Group LG05"/>
</dbReference>
<dbReference type="EMBL" id="CM044705">
    <property type="protein sequence ID" value="KAI5662675.1"/>
    <property type="molecule type" value="Genomic_DNA"/>
</dbReference>
<gene>
    <name evidence="1" type="ORF">M9H77_21998</name>
</gene>
<keyword evidence="2" id="KW-1185">Reference proteome</keyword>
<reference evidence="2" key="1">
    <citation type="journal article" date="2023" name="Nat. Plants">
        <title>Single-cell RNA sequencing provides a high-resolution roadmap for understanding the multicellular compartmentation of specialized metabolism.</title>
        <authorList>
            <person name="Sun S."/>
            <person name="Shen X."/>
            <person name="Li Y."/>
            <person name="Li Y."/>
            <person name="Wang S."/>
            <person name="Li R."/>
            <person name="Zhang H."/>
            <person name="Shen G."/>
            <person name="Guo B."/>
            <person name="Wei J."/>
            <person name="Xu J."/>
            <person name="St-Pierre B."/>
            <person name="Chen S."/>
            <person name="Sun C."/>
        </authorList>
    </citation>
    <scope>NUCLEOTIDE SEQUENCE [LARGE SCALE GENOMIC DNA]</scope>
</reference>
<comment type="caution">
    <text evidence="1">The sequence shown here is derived from an EMBL/GenBank/DDBJ whole genome shotgun (WGS) entry which is preliminary data.</text>
</comment>
<evidence type="ECO:0000313" key="2">
    <source>
        <dbReference type="Proteomes" id="UP001060085"/>
    </source>
</evidence>
<proteinExistence type="predicted"/>
<organism evidence="1 2">
    <name type="scientific">Catharanthus roseus</name>
    <name type="common">Madagascar periwinkle</name>
    <name type="synonym">Vinca rosea</name>
    <dbReference type="NCBI Taxonomy" id="4058"/>
    <lineage>
        <taxon>Eukaryota</taxon>
        <taxon>Viridiplantae</taxon>
        <taxon>Streptophyta</taxon>
        <taxon>Embryophyta</taxon>
        <taxon>Tracheophyta</taxon>
        <taxon>Spermatophyta</taxon>
        <taxon>Magnoliopsida</taxon>
        <taxon>eudicotyledons</taxon>
        <taxon>Gunneridae</taxon>
        <taxon>Pentapetalae</taxon>
        <taxon>asterids</taxon>
        <taxon>lamiids</taxon>
        <taxon>Gentianales</taxon>
        <taxon>Apocynaceae</taxon>
        <taxon>Rauvolfioideae</taxon>
        <taxon>Vinceae</taxon>
        <taxon>Catharanthinae</taxon>
        <taxon>Catharanthus</taxon>
    </lineage>
</organism>
<sequence length="999" mass="110092">MHDTYGIRPNKNVRILEVQVGGPNKLRCLPRDGGIMFRRGSSDFSSLAVRPYEGQAERETDDEIGLLDEARQNLPQLPGAATSLPQLFYSMAFNLLSSISPHRVSINVSSPSTPKHAFLTTHFFSPLSKDIRQFPSEPIHPKLSRILARKDQTEELSYQCSTLLNTLKILERTVKGFDSALVAFFIFLQLTCPISLTGWESWSISPAEAVLYSPETKIPRTGELALRRAIPANTDMKAIQDSLEDISYLLRIPQRKPYGTMEGNVKKALKVANDEKESILSSIPAELREKGSVLYASLVDGKGGLQSLLKSIKDKDPDKVSVDLASSLDTVAELELLQAPGLSFLLPQEYLKYPRLTGRGIVEFTVEKGDGSTFSPEAAGEPRSTATMKVVIDGYSTPLTAGNFAKLVMDGTYDGMKLNCANQAILSDGGVGNGIGYSIPLEIKPSGQFEPLYKTTLSVQDGELPVLPLSVYGAVAMAHSDVSEEYSSPNQFFFYLYDKRNAGLGGLSFDEGQFSVFGEQKSSIHLTIPNHPSSTTSHIKAQPVSAPPWFDSAEKETQLHLIPTTVSLRLAGMASINSLGTPQTFLSLQKPKFYLSNFPKSTPKFPSLLHPCIISRTKQIKDSNFIVGSVAKELDVIPVQSGDYTDQQDGSVGAIVEMEAERGIVGDDLVNQVVNGFGNEGRLSFEATSGYASSSGGGTGPSGGGQEGGEEMEKLIDRAINATIVLASGTFAITKLLTIDHNYWHGWTIYEILRYAPLHNWTAYEEALKTNPVLAKMVISGVVYSVGDWIAQCYEGKPLFEFDRARMFRSGLVGFTLHGSLSHYYYQFCEALFPFEDWWVVPAKVAFDQTIWAAIWNSIYYVVLGLLRFESPISIFRELKATFWPMLTAGWKLWPFAHLITYGVIPVEQRLLWVDCVELIWVTILSTYSNEKSEARSAEIPAEANTNPSSISSPENHMLNEFEIVVQLRKQNVNPALGIGKNNLQDNYVFASINGTCLV</sequence>